<reference evidence="2 3" key="1">
    <citation type="submission" date="2010-10" db="EMBL/GenBank/DDBJ databases">
        <authorList>
            <consortium name="The Broad Institute Genome Sequencing Platform"/>
            <person name="Ward D."/>
            <person name="Earl A."/>
            <person name="Feldgarden M."/>
            <person name="Young S.K."/>
            <person name="Gargeya S."/>
            <person name="Zeng Q."/>
            <person name="Alvarado L."/>
            <person name="Berlin A."/>
            <person name="Bochicchio J."/>
            <person name="Chapman S.B."/>
            <person name="Chen Z."/>
            <person name="Freedman E."/>
            <person name="Gellesch M."/>
            <person name="Goldberg J."/>
            <person name="Griggs A."/>
            <person name="Gujja S."/>
            <person name="Heilman E."/>
            <person name="Heiman D."/>
            <person name="Howarth C."/>
            <person name="Mehta T."/>
            <person name="Neiman D."/>
            <person name="Pearson M."/>
            <person name="Roberts A."/>
            <person name="Saif S."/>
            <person name="Shea T."/>
            <person name="Shenoy N."/>
            <person name="Sisk P."/>
            <person name="Stolte C."/>
            <person name="Sykes S."/>
            <person name="White J."/>
            <person name="Yandava C."/>
            <person name="Allen-Vercoe E."/>
            <person name="Sibley C."/>
            <person name="Ambrose C.E."/>
            <person name="Strauss J."/>
            <person name="Daigneault M."/>
            <person name="Haas B."/>
            <person name="Nusbaum C."/>
            <person name="Birren B."/>
        </authorList>
    </citation>
    <scope>NUCLEOTIDE SEQUENCE [LARGE SCALE GENOMIC DNA]</scope>
    <source>
        <strain evidence="2 3">3_1_6</strain>
    </source>
</reference>
<dbReference type="Proteomes" id="UP000006034">
    <property type="component" value="Unassembled WGS sequence"/>
</dbReference>
<name>E5Y3H7_BILW3</name>
<dbReference type="eggNOG" id="COG3698">
    <property type="taxonomic scope" value="Bacteria"/>
</dbReference>
<evidence type="ECO:0000313" key="2">
    <source>
        <dbReference type="EMBL" id="EFV45429.2"/>
    </source>
</evidence>
<dbReference type="OrthoDB" id="9788058at2"/>
<dbReference type="InterPro" id="IPR018711">
    <property type="entry name" value="NAGPA"/>
</dbReference>
<reference evidence="2 3" key="2">
    <citation type="submission" date="2013-04" db="EMBL/GenBank/DDBJ databases">
        <title>The Genome Sequence of Bilophila wadsworthia 3_1_6.</title>
        <authorList>
            <consortium name="The Broad Institute Genomics Platform"/>
            <person name="Earl A."/>
            <person name="Ward D."/>
            <person name="Feldgarden M."/>
            <person name="Gevers D."/>
            <person name="Sibley C."/>
            <person name="Strauss J."/>
            <person name="Allen-Vercoe E."/>
            <person name="Walker B."/>
            <person name="Young S."/>
            <person name="Zeng Q."/>
            <person name="Gargeya S."/>
            <person name="Fitzgerald M."/>
            <person name="Haas B."/>
            <person name="Abouelleil A."/>
            <person name="Allen A.W."/>
            <person name="Alvarado L."/>
            <person name="Arachchi H.M."/>
            <person name="Berlin A.M."/>
            <person name="Chapman S.B."/>
            <person name="Gainer-Dewar J."/>
            <person name="Goldberg J."/>
            <person name="Griggs A."/>
            <person name="Gujja S."/>
            <person name="Hansen M."/>
            <person name="Howarth C."/>
            <person name="Imamovic A."/>
            <person name="Ireland A."/>
            <person name="Larimer J."/>
            <person name="McCowan C."/>
            <person name="Murphy C."/>
            <person name="Pearson M."/>
            <person name="Poon T.W."/>
            <person name="Priest M."/>
            <person name="Roberts A."/>
            <person name="Saif S."/>
            <person name="Shea T."/>
            <person name="Sisk P."/>
            <person name="Sykes S."/>
            <person name="Wortman J."/>
            <person name="Nusbaum C."/>
            <person name="Birren B."/>
        </authorList>
    </citation>
    <scope>NUCLEOTIDE SEQUENCE [LARGE SCALE GENOMIC DNA]</scope>
    <source>
        <strain evidence="2 3">3_1_6</strain>
    </source>
</reference>
<dbReference type="Pfam" id="PF09992">
    <property type="entry name" value="NAGPA"/>
    <property type="match status" value="1"/>
</dbReference>
<gene>
    <name evidence="2" type="ORF">HMPREF0179_00738</name>
</gene>
<organism evidence="2 3">
    <name type="scientific">Bilophila wadsworthia (strain 3_1_6)</name>
    <dbReference type="NCBI Taxonomy" id="563192"/>
    <lineage>
        <taxon>Bacteria</taxon>
        <taxon>Pseudomonadati</taxon>
        <taxon>Thermodesulfobacteriota</taxon>
        <taxon>Desulfovibrionia</taxon>
        <taxon>Desulfovibrionales</taxon>
        <taxon>Desulfovibrionaceae</taxon>
        <taxon>Bilophila</taxon>
    </lineage>
</organism>
<proteinExistence type="predicted"/>
<evidence type="ECO:0000259" key="1">
    <source>
        <dbReference type="Pfam" id="PF09992"/>
    </source>
</evidence>
<dbReference type="HOGENOM" id="CLU_071504_0_0_7"/>
<accession>E5Y3H7</accession>
<evidence type="ECO:0000313" key="3">
    <source>
        <dbReference type="Proteomes" id="UP000006034"/>
    </source>
</evidence>
<keyword evidence="3" id="KW-1185">Reference proteome</keyword>
<feature type="domain" description="Phosphodiester glycosidase" evidence="1">
    <location>
        <begin position="150"/>
        <end position="331"/>
    </location>
</feature>
<comment type="caution">
    <text evidence="2">The sequence shown here is derived from an EMBL/GenBank/DDBJ whole genome shotgun (WGS) entry which is preliminary data.</text>
</comment>
<dbReference type="STRING" id="563192.HMPREF0179_00738"/>
<dbReference type="AlphaFoldDB" id="E5Y3H7"/>
<sequence>MTLHLFSSIRHAMCRSGRGLCLAPRVFAVFRQLFLLGVLALSAVPAFADGVPSEPQDGLTAIKNALVPPQPSAEQPAPPPPPRWVFETLPPWEKLEEGLQLGLFSAQFDGGDPFEVVFLRIDPAYFDFTVETASSEKQSLPLEAWATRKGLIAATNASMYLPDGVTSTGYLRTGETVNNGRVVSKFGAFFVAGPDSPDLPGADLLDRSTDDWENLLPHYSMVVQNYRMISADRRLLWKPGGPKHSISAVGRDGTGAILFILCREPITGVDFGALLLALPIDVRVVMYTEGGSLAGLFLRTPVRSQIWLGRSLPEFWASGSQGAPLPNVIGVRRKS</sequence>
<protein>
    <recommendedName>
        <fullName evidence="1">Phosphodiester glycosidase domain-containing protein</fullName>
    </recommendedName>
</protein>
<dbReference type="EMBL" id="ADCP02000001">
    <property type="protein sequence ID" value="EFV45429.2"/>
    <property type="molecule type" value="Genomic_DNA"/>
</dbReference>